<evidence type="ECO:0000313" key="1">
    <source>
        <dbReference type="EMBL" id="KAI0038558.1"/>
    </source>
</evidence>
<gene>
    <name evidence="1" type="ORF">FA95DRAFT_1600094</name>
</gene>
<protein>
    <submittedName>
        <fullName evidence="1">Uncharacterized protein</fullName>
    </submittedName>
</protein>
<dbReference type="Proteomes" id="UP000814033">
    <property type="component" value="Unassembled WGS sequence"/>
</dbReference>
<comment type="caution">
    <text evidence="1">The sequence shown here is derived from an EMBL/GenBank/DDBJ whole genome shotgun (WGS) entry which is preliminary data.</text>
</comment>
<reference evidence="1" key="1">
    <citation type="submission" date="2021-02" db="EMBL/GenBank/DDBJ databases">
        <authorList>
            <consortium name="DOE Joint Genome Institute"/>
            <person name="Ahrendt S."/>
            <person name="Looney B.P."/>
            <person name="Miyauchi S."/>
            <person name="Morin E."/>
            <person name="Drula E."/>
            <person name="Courty P.E."/>
            <person name="Chicoki N."/>
            <person name="Fauchery L."/>
            <person name="Kohler A."/>
            <person name="Kuo A."/>
            <person name="Labutti K."/>
            <person name="Pangilinan J."/>
            <person name="Lipzen A."/>
            <person name="Riley R."/>
            <person name="Andreopoulos W."/>
            <person name="He G."/>
            <person name="Johnson J."/>
            <person name="Barry K.W."/>
            <person name="Grigoriev I.V."/>
            <person name="Nagy L."/>
            <person name="Hibbett D."/>
            <person name="Henrissat B."/>
            <person name="Matheny P.B."/>
            <person name="Labbe J."/>
            <person name="Martin F."/>
        </authorList>
    </citation>
    <scope>NUCLEOTIDE SEQUENCE</scope>
    <source>
        <strain evidence="1">FP105234-sp</strain>
    </source>
</reference>
<dbReference type="EMBL" id="MU276466">
    <property type="protein sequence ID" value="KAI0038558.1"/>
    <property type="molecule type" value="Genomic_DNA"/>
</dbReference>
<accession>A0ACB8R430</accession>
<keyword evidence="2" id="KW-1185">Reference proteome</keyword>
<name>A0ACB8R430_9AGAM</name>
<sequence>MALPSEADKLVSTLAAEFITTVVKNLSTTRLYDVATKDQEWMKKEMTRYSGSMQQYQRSELLYDLDELEKDRLKLEVKETGGLVGILTVRKYRKVRKYQKATEQVKERVQIASDFARIVEMRQLLLQQNLNETSGQGLTDQGIAMQAIVENDPNHLYTATFTTHNTEIKEKHDATTGTFTPTYRIRTETVVYGELYRGDRSGASAEAPLYKVPTVRQSRAAKATARVRKGRSVHKSGAAKKAATVHKPNATRIHARPETDATINVADTSDGVSSDAADSDGPSLSTEFGGSTTYSEIGERMDLNGYEVVETLDIAIGADSL</sequence>
<proteinExistence type="predicted"/>
<organism evidence="1 2">
    <name type="scientific">Auriscalpium vulgare</name>
    <dbReference type="NCBI Taxonomy" id="40419"/>
    <lineage>
        <taxon>Eukaryota</taxon>
        <taxon>Fungi</taxon>
        <taxon>Dikarya</taxon>
        <taxon>Basidiomycota</taxon>
        <taxon>Agaricomycotina</taxon>
        <taxon>Agaricomycetes</taxon>
        <taxon>Russulales</taxon>
        <taxon>Auriscalpiaceae</taxon>
        <taxon>Auriscalpium</taxon>
    </lineage>
</organism>
<reference evidence="1" key="2">
    <citation type="journal article" date="2022" name="New Phytol.">
        <title>Evolutionary transition to the ectomycorrhizal habit in the genomes of a hyperdiverse lineage of mushroom-forming fungi.</title>
        <authorList>
            <person name="Looney B."/>
            <person name="Miyauchi S."/>
            <person name="Morin E."/>
            <person name="Drula E."/>
            <person name="Courty P.E."/>
            <person name="Kohler A."/>
            <person name="Kuo A."/>
            <person name="LaButti K."/>
            <person name="Pangilinan J."/>
            <person name="Lipzen A."/>
            <person name="Riley R."/>
            <person name="Andreopoulos W."/>
            <person name="He G."/>
            <person name="Johnson J."/>
            <person name="Nolan M."/>
            <person name="Tritt A."/>
            <person name="Barry K.W."/>
            <person name="Grigoriev I.V."/>
            <person name="Nagy L.G."/>
            <person name="Hibbett D."/>
            <person name="Henrissat B."/>
            <person name="Matheny P.B."/>
            <person name="Labbe J."/>
            <person name="Martin F.M."/>
        </authorList>
    </citation>
    <scope>NUCLEOTIDE SEQUENCE</scope>
    <source>
        <strain evidence="1">FP105234-sp</strain>
    </source>
</reference>
<evidence type="ECO:0000313" key="2">
    <source>
        <dbReference type="Proteomes" id="UP000814033"/>
    </source>
</evidence>